<name>A0ABR1JX79_9AGAR</name>
<dbReference type="EMBL" id="JBANRG010000009">
    <property type="protein sequence ID" value="KAK7463752.1"/>
    <property type="molecule type" value="Genomic_DNA"/>
</dbReference>
<reference evidence="9 10" key="1">
    <citation type="submission" date="2024-01" db="EMBL/GenBank/DDBJ databases">
        <title>A draft genome for the cacao thread blight pathogen Marasmiellus scandens.</title>
        <authorList>
            <person name="Baruah I.K."/>
            <person name="Leung J."/>
            <person name="Bukari Y."/>
            <person name="Amoako-Attah I."/>
            <person name="Meinhardt L.W."/>
            <person name="Bailey B.A."/>
            <person name="Cohen S.P."/>
        </authorList>
    </citation>
    <scope>NUCLEOTIDE SEQUENCE [LARGE SCALE GENOMIC DNA]</scope>
    <source>
        <strain evidence="9 10">GH-19</strain>
    </source>
</reference>
<evidence type="ECO:0000256" key="4">
    <source>
        <dbReference type="RuleBase" id="RU000383"/>
    </source>
</evidence>
<feature type="domain" description="Cyclin-like" evidence="6">
    <location>
        <begin position="215"/>
        <end position="301"/>
    </location>
</feature>
<dbReference type="SMART" id="SM01332">
    <property type="entry name" value="Cyclin_C"/>
    <property type="match status" value="1"/>
</dbReference>
<dbReference type="InterPro" id="IPR013763">
    <property type="entry name" value="Cyclin-like_dom"/>
</dbReference>
<dbReference type="Gene3D" id="1.10.472.10">
    <property type="entry name" value="Cyclin-like"/>
    <property type="match status" value="2"/>
</dbReference>
<feature type="domain" description="Cyclin C-terminal" evidence="7">
    <location>
        <begin position="211"/>
        <end position="321"/>
    </location>
</feature>
<dbReference type="CDD" id="cd20559">
    <property type="entry name" value="CYCLIN_ScCLN_like"/>
    <property type="match status" value="1"/>
</dbReference>
<dbReference type="Pfam" id="PF02984">
    <property type="entry name" value="Cyclin_C"/>
    <property type="match status" value="1"/>
</dbReference>
<dbReference type="InterPro" id="IPR039361">
    <property type="entry name" value="Cyclin"/>
</dbReference>
<organism evidence="9 10">
    <name type="scientific">Marasmiellus scandens</name>
    <dbReference type="NCBI Taxonomy" id="2682957"/>
    <lineage>
        <taxon>Eukaryota</taxon>
        <taxon>Fungi</taxon>
        <taxon>Dikarya</taxon>
        <taxon>Basidiomycota</taxon>
        <taxon>Agaricomycotina</taxon>
        <taxon>Agaricomycetes</taxon>
        <taxon>Agaricomycetidae</taxon>
        <taxon>Agaricales</taxon>
        <taxon>Marasmiineae</taxon>
        <taxon>Omphalotaceae</taxon>
        <taxon>Marasmiellus</taxon>
    </lineage>
</organism>
<evidence type="ECO:0000256" key="2">
    <source>
        <dbReference type="ARBA" id="ARBA00023127"/>
    </source>
</evidence>
<evidence type="ECO:0000256" key="5">
    <source>
        <dbReference type="SAM" id="MobiDB-lite"/>
    </source>
</evidence>
<evidence type="ECO:0000259" key="6">
    <source>
        <dbReference type="SMART" id="SM00385"/>
    </source>
</evidence>
<dbReference type="InterPro" id="IPR004367">
    <property type="entry name" value="Cyclin_C-dom"/>
</dbReference>
<feature type="region of interest" description="Disordered" evidence="5">
    <location>
        <begin position="350"/>
        <end position="383"/>
    </location>
</feature>
<dbReference type="Pfam" id="PF00134">
    <property type="entry name" value="Cyclin_N"/>
    <property type="match status" value="1"/>
</dbReference>
<accession>A0ABR1JX79</accession>
<evidence type="ECO:0000256" key="1">
    <source>
        <dbReference type="ARBA" id="ARBA00022618"/>
    </source>
</evidence>
<dbReference type="PROSITE" id="PS00292">
    <property type="entry name" value="CYCLINS"/>
    <property type="match status" value="1"/>
</dbReference>
<proteinExistence type="inferred from homology"/>
<keyword evidence="10" id="KW-1185">Reference proteome</keyword>
<evidence type="ECO:0000313" key="10">
    <source>
        <dbReference type="Proteomes" id="UP001498398"/>
    </source>
</evidence>
<protein>
    <recommendedName>
        <fullName evidence="11">Cyclin N-terminal domain-containing protein</fullName>
    </recommendedName>
</protein>
<sequence>MKDLSSSTKHNRNSLVYPRKRPSPNGISKSRKSPLLPSQAGIRKTPRSAKTALALQQQQREARIIALRKDGILLEEEYRDEIRHYMHDMEQYTMSSTQSMDQQPEIRWHMRPCLVDFLVEIHFSFRLRPETLYLTLNIVDRYVSRRIVYIKHYQLVGCAALWIAAKFEDAKERVPTVQDLVQMCHDAYEESAFIQMEGHVLSTIQWTLGHPTAEAWLRLMCCGPVVEELKVQHVARFLMEITLFYREFVKFAPSCIALAALTLARFLCGKSRRVWEETAECLEIVELLDTRLSKHVSDLSETLVKKYSYAFYSKAATFVVEYYLQGGRFTRATFPQFPVTPTRSMASAFSTPTSAATTASDISDDYPITPITPSPPPSSDFTSYSYDDKENVPSTFEPVLNKHRIESPPEQYLPHDFVTFGRPALHNLNGSPRAYP</sequence>
<keyword evidence="2 4" id="KW-0195">Cyclin</keyword>
<dbReference type="InterPro" id="IPR006671">
    <property type="entry name" value="Cyclin_N"/>
</dbReference>
<dbReference type="CDD" id="cd20537">
    <property type="entry name" value="CYCLIN_CCNO-like_rpt2"/>
    <property type="match status" value="1"/>
</dbReference>
<evidence type="ECO:0000259" key="7">
    <source>
        <dbReference type="SMART" id="SM01332"/>
    </source>
</evidence>
<dbReference type="SMART" id="SM00385">
    <property type="entry name" value="CYCLIN"/>
    <property type="match status" value="2"/>
</dbReference>
<evidence type="ECO:0008006" key="11">
    <source>
        <dbReference type="Google" id="ProtNLM"/>
    </source>
</evidence>
<dbReference type="EMBL" id="JBANRG010000006">
    <property type="protein sequence ID" value="KAK7465718.1"/>
    <property type="molecule type" value="Genomic_DNA"/>
</dbReference>
<comment type="similarity">
    <text evidence="4">Belongs to the cyclin family.</text>
</comment>
<evidence type="ECO:0000313" key="9">
    <source>
        <dbReference type="EMBL" id="KAK7465718.1"/>
    </source>
</evidence>
<keyword evidence="1" id="KW-0132">Cell division</keyword>
<dbReference type="InterPro" id="IPR036915">
    <property type="entry name" value="Cyclin-like_sf"/>
</dbReference>
<dbReference type="Proteomes" id="UP001498398">
    <property type="component" value="Unassembled WGS sequence"/>
</dbReference>
<dbReference type="PANTHER" id="PTHR10177">
    <property type="entry name" value="CYCLINS"/>
    <property type="match status" value="1"/>
</dbReference>
<evidence type="ECO:0000313" key="8">
    <source>
        <dbReference type="EMBL" id="KAK7463752.1"/>
    </source>
</evidence>
<keyword evidence="3" id="KW-0131">Cell cycle</keyword>
<feature type="compositionally biased region" description="Low complexity" evidence="5">
    <location>
        <begin position="350"/>
        <end position="369"/>
    </location>
</feature>
<gene>
    <name evidence="9" type="ORF">VKT23_005689</name>
    <name evidence="8" type="ORF">VKT23_007091</name>
</gene>
<dbReference type="InterPro" id="IPR048258">
    <property type="entry name" value="Cyclins_cyclin-box"/>
</dbReference>
<dbReference type="SUPFAM" id="SSF47954">
    <property type="entry name" value="Cyclin-like"/>
    <property type="match status" value="2"/>
</dbReference>
<evidence type="ECO:0000256" key="3">
    <source>
        <dbReference type="ARBA" id="ARBA00023306"/>
    </source>
</evidence>
<feature type="domain" description="Cyclin-like" evidence="6">
    <location>
        <begin position="116"/>
        <end position="202"/>
    </location>
</feature>
<feature type="region of interest" description="Disordered" evidence="5">
    <location>
        <begin position="1"/>
        <end position="49"/>
    </location>
</feature>
<comment type="caution">
    <text evidence="9">The sequence shown here is derived from an EMBL/GenBank/DDBJ whole genome shotgun (WGS) entry which is preliminary data.</text>
</comment>